<dbReference type="GO" id="GO:0000245">
    <property type="term" value="P:spliceosomal complex assembly"/>
    <property type="evidence" value="ECO:0007669"/>
    <property type="project" value="EnsemblFungi"/>
</dbReference>
<dbReference type="GeneID" id="11495386"/>
<dbReference type="Proteomes" id="UP000000689">
    <property type="component" value="Chromosome 1"/>
</dbReference>
<dbReference type="GO" id="GO:0005686">
    <property type="term" value="C:U2 snRNP"/>
    <property type="evidence" value="ECO:0007669"/>
    <property type="project" value="TreeGrafter"/>
</dbReference>
<evidence type="ECO:0000256" key="7">
    <source>
        <dbReference type="ARBA" id="ARBA00023187"/>
    </source>
</evidence>
<evidence type="ECO:0000256" key="1">
    <source>
        <dbReference type="ARBA" id="ARBA00008995"/>
    </source>
</evidence>
<dbReference type="InterPro" id="IPR003604">
    <property type="entry name" value="Matrin/U1-like-C_Znf_C2H2"/>
</dbReference>
<reference evidence="11 12" key="1">
    <citation type="journal article" date="2011" name="Proc. Natl. Acad. Sci. U.S.A.">
        <title>Evolutionary erosion of yeast sex chromosomes by mating-type switching accidents.</title>
        <authorList>
            <person name="Gordon J.L."/>
            <person name="Armisen D."/>
            <person name="Proux-Wera E."/>
            <person name="Oheigeartaigh S.S."/>
            <person name="Byrne K.P."/>
            <person name="Wolfe K.H."/>
        </authorList>
    </citation>
    <scope>NUCLEOTIDE SEQUENCE [LARGE SCALE GENOMIC DNA]</scope>
    <source>
        <strain evidence="12">ATCC 10597 / BCRC 20456 / CBS 421 / NBRC 0211 / NRRL Y-12639</strain>
    </source>
</reference>
<protein>
    <recommendedName>
        <fullName evidence="10">U1-type domain-containing protein</fullName>
    </recommendedName>
</protein>
<dbReference type="PANTHER" id="PTHR23205">
    <property type="entry name" value="SPLICING FACTOR 3A SUBUNIT 2"/>
    <property type="match status" value="1"/>
</dbReference>
<organism evidence="11 12">
    <name type="scientific">Naumovozyma dairenensis (strain ATCC 10597 / BCRC 20456 / CBS 421 / NBRC 0211 / NRRL Y-12639)</name>
    <name type="common">Saccharomyces dairenensis</name>
    <dbReference type="NCBI Taxonomy" id="1071378"/>
    <lineage>
        <taxon>Eukaryota</taxon>
        <taxon>Fungi</taxon>
        <taxon>Dikarya</taxon>
        <taxon>Ascomycota</taxon>
        <taxon>Saccharomycotina</taxon>
        <taxon>Saccharomycetes</taxon>
        <taxon>Saccharomycetales</taxon>
        <taxon>Saccharomycetaceae</taxon>
        <taxon>Naumovozyma</taxon>
    </lineage>
</organism>
<dbReference type="OrthoDB" id="10250970at2759"/>
<dbReference type="eggNOG" id="KOG0227">
    <property type="taxonomic scope" value="Eukaryota"/>
</dbReference>
<dbReference type="RefSeq" id="XP_003668071.1">
    <property type="nucleotide sequence ID" value="XM_003668023.1"/>
</dbReference>
<dbReference type="GO" id="GO:0003723">
    <property type="term" value="F:RNA binding"/>
    <property type="evidence" value="ECO:0007669"/>
    <property type="project" value="EnsemblFungi"/>
</dbReference>
<evidence type="ECO:0000256" key="2">
    <source>
        <dbReference type="ARBA" id="ARBA00022664"/>
    </source>
</evidence>
<name>G0W4U0_NAUDC</name>
<keyword evidence="12" id="KW-1185">Reference proteome</keyword>
<dbReference type="SUPFAM" id="SSF57667">
    <property type="entry name" value="beta-beta-alpha zinc fingers"/>
    <property type="match status" value="1"/>
</dbReference>
<proteinExistence type="inferred from homology"/>
<evidence type="ECO:0000256" key="4">
    <source>
        <dbReference type="ARBA" id="ARBA00022728"/>
    </source>
</evidence>
<evidence type="ECO:0000256" key="5">
    <source>
        <dbReference type="ARBA" id="ARBA00022771"/>
    </source>
</evidence>
<dbReference type="GO" id="GO:0071004">
    <property type="term" value="C:U2-type prespliceosome"/>
    <property type="evidence" value="ECO:0007669"/>
    <property type="project" value="EnsemblFungi"/>
</dbReference>
<dbReference type="STRING" id="1071378.G0W4U0"/>
<dbReference type="Pfam" id="PF16835">
    <property type="entry name" value="SF3A2"/>
    <property type="match status" value="1"/>
</dbReference>
<evidence type="ECO:0000256" key="3">
    <source>
        <dbReference type="ARBA" id="ARBA00022723"/>
    </source>
</evidence>
<dbReference type="InterPro" id="IPR031781">
    <property type="entry name" value="SF3A2_dom"/>
</dbReference>
<dbReference type="GO" id="GO:0000974">
    <property type="term" value="C:Prp19 complex"/>
    <property type="evidence" value="ECO:0007669"/>
    <property type="project" value="EnsemblFungi"/>
</dbReference>
<dbReference type="KEGG" id="ndi:NDAI_0A06740"/>
<dbReference type="OMA" id="PFIRIVS"/>
<dbReference type="InterPro" id="IPR052092">
    <property type="entry name" value="SF3A2"/>
</dbReference>
<dbReference type="HOGENOM" id="CLU_087074_0_0_1"/>
<dbReference type="InterPro" id="IPR036236">
    <property type="entry name" value="Znf_C2H2_sf"/>
</dbReference>
<keyword evidence="5" id="KW-0863">Zinc-finger</keyword>
<evidence type="ECO:0000313" key="12">
    <source>
        <dbReference type="Proteomes" id="UP000000689"/>
    </source>
</evidence>
<dbReference type="GO" id="GO:0071013">
    <property type="term" value="C:catalytic step 2 spliceosome"/>
    <property type="evidence" value="ECO:0007669"/>
    <property type="project" value="TreeGrafter"/>
</dbReference>
<evidence type="ECO:0000256" key="6">
    <source>
        <dbReference type="ARBA" id="ARBA00022833"/>
    </source>
</evidence>
<gene>
    <name evidence="11" type="primary">NDAI0A06740</name>
    <name evidence="11" type="ordered locus">NDAI_0A06740</name>
</gene>
<dbReference type="EMBL" id="HE580267">
    <property type="protein sequence ID" value="CCD22828.1"/>
    <property type="molecule type" value="Genomic_DNA"/>
</dbReference>
<dbReference type="GO" id="GO:0008270">
    <property type="term" value="F:zinc ion binding"/>
    <property type="evidence" value="ECO:0007669"/>
    <property type="project" value="UniProtKB-KW"/>
</dbReference>
<keyword evidence="2" id="KW-0507">mRNA processing</keyword>
<sequence>MDYQNRAGSKKGSGGIASDAQANLQRRKQVDELLRKNEKIQYTFEEDNEATSSQQNPYIYKNHSGKLVCKLCNTMHVSWSSVERHLSGKKHGLNVLRRGAKQERVTAIGYKKDGEHLTEFQKSVELSKQSLKNNGIIPKFKSINVKDTQTGLVGVAIQVDYNTEKAVNSSENEESPTENFTFPPFIRIVSGLELSSSNEDGKKYLVIAYAPFENIAFQLPNKEIVFNDNDQNKDAVDELNKNVLIGIRI</sequence>
<keyword evidence="6" id="KW-0862">Zinc</keyword>
<evidence type="ECO:0000256" key="9">
    <source>
        <dbReference type="SAM" id="MobiDB-lite"/>
    </source>
</evidence>
<feature type="domain" description="U1-type" evidence="10">
    <location>
        <begin position="64"/>
        <end position="98"/>
    </location>
</feature>
<dbReference type="InterPro" id="IPR013087">
    <property type="entry name" value="Znf_C2H2_type"/>
</dbReference>
<comment type="similarity">
    <text evidence="1">Belongs to the SF3A2 family.</text>
</comment>
<feature type="region of interest" description="Disordered" evidence="9">
    <location>
        <begin position="1"/>
        <end position="23"/>
    </location>
</feature>
<keyword evidence="4" id="KW-0747">Spliceosome</keyword>
<dbReference type="PANTHER" id="PTHR23205:SF0">
    <property type="entry name" value="SPLICING FACTOR 3A SUBUNIT 2"/>
    <property type="match status" value="1"/>
</dbReference>
<dbReference type="SMART" id="SM00451">
    <property type="entry name" value="ZnF_U1"/>
    <property type="match status" value="1"/>
</dbReference>
<accession>G0W4U0</accession>
<keyword evidence="8" id="KW-0539">Nucleus</keyword>
<evidence type="ECO:0000256" key="8">
    <source>
        <dbReference type="ARBA" id="ARBA00023242"/>
    </source>
</evidence>
<dbReference type="AlphaFoldDB" id="G0W4U0"/>
<dbReference type="Pfam" id="PF12874">
    <property type="entry name" value="zf-met"/>
    <property type="match status" value="1"/>
</dbReference>
<evidence type="ECO:0000259" key="10">
    <source>
        <dbReference type="SMART" id="SM00451"/>
    </source>
</evidence>
<dbReference type="Gene3D" id="2.60.40.2690">
    <property type="match status" value="1"/>
</dbReference>
<keyword evidence="7" id="KW-0508">mRNA splicing</keyword>
<keyword evidence="3" id="KW-0479">Metal-binding</keyword>
<evidence type="ECO:0000313" key="11">
    <source>
        <dbReference type="EMBL" id="CCD22828.1"/>
    </source>
</evidence>